<dbReference type="Proteomes" id="UP000007148">
    <property type="component" value="Unassembled WGS sequence"/>
</dbReference>
<reference evidence="1 2" key="1">
    <citation type="journal article" date="2011" name="PLoS Pathog.">
        <title>Endophytic Life Strategies Decoded by Genome and Transcriptome Analyses of the Mutualistic Root Symbiont Piriformospora indica.</title>
        <authorList>
            <person name="Zuccaro A."/>
            <person name="Lahrmann U."/>
            <person name="Guldener U."/>
            <person name="Langen G."/>
            <person name="Pfiffi S."/>
            <person name="Biedenkopf D."/>
            <person name="Wong P."/>
            <person name="Samans B."/>
            <person name="Grimm C."/>
            <person name="Basiewicz M."/>
            <person name="Murat C."/>
            <person name="Martin F."/>
            <person name="Kogel K.H."/>
        </authorList>
    </citation>
    <scope>NUCLEOTIDE SEQUENCE [LARGE SCALE GENOMIC DNA]</scope>
    <source>
        <strain evidence="1 2">DSM 11827</strain>
    </source>
</reference>
<evidence type="ECO:0000313" key="1">
    <source>
        <dbReference type="EMBL" id="CCA68876.1"/>
    </source>
</evidence>
<gene>
    <name evidence="1" type="ORF">PIIN_02736</name>
</gene>
<protein>
    <submittedName>
        <fullName evidence="1">Uncharacterized protein</fullName>
    </submittedName>
</protein>
<comment type="caution">
    <text evidence="1">The sequence shown here is derived from an EMBL/GenBank/DDBJ whole genome shotgun (WGS) entry which is preliminary data.</text>
</comment>
<dbReference type="AlphaFoldDB" id="G4TC55"/>
<accession>G4TC55</accession>
<evidence type="ECO:0000313" key="2">
    <source>
        <dbReference type="Proteomes" id="UP000007148"/>
    </source>
</evidence>
<proteinExistence type="predicted"/>
<dbReference type="HOGENOM" id="CLU_065851_0_0_1"/>
<dbReference type="EMBL" id="CAFZ01000042">
    <property type="protein sequence ID" value="CCA68876.1"/>
    <property type="molecule type" value="Genomic_DNA"/>
</dbReference>
<dbReference type="InParanoid" id="G4TC55"/>
<keyword evidence="2" id="KW-1185">Reference proteome</keyword>
<organism evidence="1 2">
    <name type="scientific">Serendipita indica (strain DSM 11827)</name>
    <name type="common">Root endophyte fungus</name>
    <name type="synonym">Piriformospora indica</name>
    <dbReference type="NCBI Taxonomy" id="1109443"/>
    <lineage>
        <taxon>Eukaryota</taxon>
        <taxon>Fungi</taxon>
        <taxon>Dikarya</taxon>
        <taxon>Basidiomycota</taxon>
        <taxon>Agaricomycotina</taxon>
        <taxon>Agaricomycetes</taxon>
        <taxon>Sebacinales</taxon>
        <taxon>Serendipitaceae</taxon>
        <taxon>Serendipita</taxon>
    </lineage>
</organism>
<name>G4TC55_SERID</name>
<sequence>MNTRWPEIGSTVELMRAQDADLALAQELMRERARLEQEFVDGLRALVEKHKLQPEEENIEYSQVIIAAFEQEIEARSDLNPKIPEYTSLETTPDLPGPAKALLDAHTTHEDKYTKLLASTDELKEWVMRKPQEPWEPLMESHHSALENTKTTMINTINAIIDCASTCSRIYSHGLDKASSLLPLRHRALIQEKMDLEAASRALVPVDYYNSFFNVGKPSPLHFGISVLPLNFSTQIIQFISRVPAVSLLEAEQTNELGRMDSDYITLFELAQYGPLLPLNSQEFERVKFSKSISRRSLVALMAPDKLVWEPFGSVARKGLIKMAIGNVLPEWLTFRKNSDFIVDAMGRKWDFETDKPMPN</sequence>